<dbReference type="Proteomes" id="UP001189429">
    <property type="component" value="Unassembled WGS sequence"/>
</dbReference>
<evidence type="ECO:0000259" key="3">
    <source>
        <dbReference type="PROSITE" id="PS50102"/>
    </source>
</evidence>
<protein>
    <recommendedName>
        <fullName evidence="3">RRM domain-containing protein</fullName>
    </recommendedName>
</protein>
<feature type="region of interest" description="Disordered" evidence="2">
    <location>
        <begin position="1"/>
        <end position="100"/>
    </location>
</feature>
<proteinExistence type="predicted"/>
<dbReference type="InterPro" id="IPR035979">
    <property type="entry name" value="RBD_domain_sf"/>
</dbReference>
<dbReference type="CDD" id="cd12277">
    <property type="entry name" value="RRM3_MEI2_EAR1_like"/>
    <property type="match status" value="1"/>
</dbReference>
<organism evidence="4 5">
    <name type="scientific">Prorocentrum cordatum</name>
    <dbReference type="NCBI Taxonomy" id="2364126"/>
    <lineage>
        <taxon>Eukaryota</taxon>
        <taxon>Sar</taxon>
        <taxon>Alveolata</taxon>
        <taxon>Dinophyceae</taxon>
        <taxon>Prorocentrales</taxon>
        <taxon>Prorocentraceae</taxon>
        <taxon>Prorocentrum</taxon>
    </lineage>
</organism>
<comment type="caution">
    <text evidence="4">The sequence shown here is derived from an EMBL/GenBank/DDBJ whole genome shotgun (WGS) entry which is preliminary data.</text>
</comment>
<dbReference type="InterPro" id="IPR012677">
    <property type="entry name" value="Nucleotide-bd_a/b_plait_sf"/>
</dbReference>
<dbReference type="Gene3D" id="3.30.70.330">
    <property type="match status" value="1"/>
</dbReference>
<dbReference type="EMBL" id="CAUYUJ010021735">
    <property type="protein sequence ID" value="CAK0906703.1"/>
    <property type="molecule type" value="Genomic_DNA"/>
</dbReference>
<feature type="compositionally biased region" description="Basic and acidic residues" evidence="2">
    <location>
        <begin position="69"/>
        <end position="87"/>
    </location>
</feature>
<keyword evidence="5" id="KW-1185">Reference proteome</keyword>
<gene>
    <name evidence="4" type="ORF">PCOR1329_LOCUS81947</name>
</gene>
<accession>A0ABN9Y2L0</accession>
<evidence type="ECO:0000256" key="2">
    <source>
        <dbReference type="SAM" id="MobiDB-lite"/>
    </source>
</evidence>
<keyword evidence="1" id="KW-0694">RNA-binding</keyword>
<evidence type="ECO:0000313" key="4">
    <source>
        <dbReference type="EMBL" id="CAK0906703.1"/>
    </source>
</evidence>
<sequence length="241" mass="25477">MGMPGELRRGSAGGAGAPPGHNYPDASSSQGPAGIGGQPGNSPWVMPGAMPSAQALQGAMGASGGGRNKGKDSGATKKSEGTTEQKGRVPLSGGGPKRTDYIKKYGGGEGAECSDEQPKEGKVPITTMMLKNIPCRKSQEEVAMHIDQKGFSGRYDFFYLPRDVKFRANLGYAFINFLTPEDASQFEQEMNGYRFNGSGSTKACAIVPAHVQGLVNNLAAFKRTEVMRSSRKPYFAGEGKE</sequence>
<name>A0ABN9Y2L0_9DINO</name>
<dbReference type="InterPro" id="IPR000504">
    <property type="entry name" value="RRM_dom"/>
</dbReference>
<evidence type="ECO:0000313" key="5">
    <source>
        <dbReference type="Proteomes" id="UP001189429"/>
    </source>
</evidence>
<dbReference type="Pfam" id="PF04059">
    <property type="entry name" value="RRM_2"/>
    <property type="match status" value="1"/>
</dbReference>
<feature type="domain" description="RRM" evidence="3">
    <location>
        <begin position="126"/>
        <end position="197"/>
    </location>
</feature>
<reference evidence="4" key="1">
    <citation type="submission" date="2023-10" db="EMBL/GenBank/DDBJ databases">
        <authorList>
            <person name="Chen Y."/>
            <person name="Shah S."/>
            <person name="Dougan E. K."/>
            <person name="Thang M."/>
            <person name="Chan C."/>
        </authorList>
    </citation>
    <scope>NUCLEOTIDE SEQUENCE [LARGE SCALE GENOMIC DNA]</scope>
</reference>
<evidence type="ECO:0000256" key="1">
    <source>
        <dbReference type="PROSITE-ProRule" id="PRU00176"/>
    </source>
</evidence>
<dbReference type="InterPro" id="IPR007201">
    <property type="entry name" value="Mei2-like_Rrm_C"/>
</dbReference>
<dbReference type="PROSITE" id="PS50102">
    <property type="entry name" value="RRM"/>
    <property type="match status" value="1"/>
</dbReference>
<dbReference type="SUPFAM" id="SSF54928">
    <property type="entry name" value="RNA-binding domain, RBD"/>
    <property type="match status" value="1"/>
</dbReference>